<dbReference type="EC" id="6.2.1.26" evidence="5"/>
<comment type="similarity">
    <text evidence="1">Belongs to the ATP-dependent AMP-binding enzyme family.</text>
</comment>
<feature type="domain" description="AMP-dependent synthetase/ligase" evidence="3">
    <location>
        <begin position="6"/>
        <end position="358"/>
    </location>
</feature>
<accession>F6F3G9</accession>
<dbReference type="HOGENOM" id="CLU_000022_59_0_5"/>
<dbReference type="STRING" id="690566.Sphch_3385"/>
<gene>
    <name evidence="5" type="ORF">Sphch_3385</name>
</gene>
<dbReference type="InterPro" id="IPR045851">
    <property type="entry name" value="AMP-bd_C_sf"/>
</dbReference>
<name>F6F3G9_SPHCR</name>
<evidence type="ECO:0000313" key="5">
    <source>
        <dbReference type="EMBL" id="AEG50981.1"/>
    </source>
</evidence>
<dbReference type="InterPro" id="IPR025110">
    <property type="entry name" value="AMP-bd_C"/>
</dbReference>
<dbReference type="EMBL" id="CP002799">
    <property type="protein sequence ID" value="AEG50981.1"/>
    <property type="molecule type" value="Genomic_DNA"/>
</dbReference>
<feature type="domain" description="AMP-binding enzyme C-terminal" evidence="4">
    <location>
        <begin position="416"/>
        <end position="494"/>
    </location>
</feature>
<dbReference type="KEGG" id="sch:Sphch_3385"/>
<dbReference type="GO" id="GO:0008756">
    <property type="term" value="F:o-succinylbenzoate-CoA ligase activity"/>
    <property type="evidence" value="ECO:0007669"/>
    <property type="project" value="UniProtKB-EC"/>
</dbReference>
<dbReference type="RefSeq" id="WP_013849211.1">
    <property type="nucleotide sequence ID" value="NC_015594.1"/>
</dbReference>
<organism evidence="5 6">
    <name type="scientific">Sphingobium chlorophenolicum L-1</name>
    <dbReference type="NCBI Taxonomy" id="690566"/>
    <lineage>
        <taxon>Bacteria</taxon>
        <taxon>Pseudomonadati</taxon>
        <taxon>Pseudomonadota</taxon>
        <taxon>Alphaproteobacteria</taxon>
        <taxon>Sphingomonadales</taxon>
        <taxon>Sphingomonadaceae</taxon>
        <taxon>Sphingobium</taxon>
    </lineage>
</organism>
<dbReference type="Proteomes" id="UP000007150">
    <property type="component" value="Chromosome 2"/>
</dbReference>
<keyword evidence="2 5" id="KW-0436">Ligase</keyword>
<dbReference type="InterPro" id="IPR042099">
    <property type="entry name" value="ANL_N_sf"/>
</dbReference>
<dbReference type="PANTHER" id="PTHR43201:SF5">
    <property type="entry name" value="MEDIUM-CHAIN ACYL-COA LIGASE ACSF2, MITOCHONDRIAL"/>
    <property type="match status" value="1"/>
</dbReference>
<keyword evidence="6" id="KW-1185">Reference proteome</keyword>
<dbReference type="GO" id="GO:0031956">
    <property type="term" value="F:medium-chain fatty acid-CoA ligase activity"/>
    <property type="evidence" value="ECO:0007669"/>
    <property type="project" value="TreeGrafter"/>
</dbReference>
<dbReference type="Gene3D" id="3.40.50.12780">
    <property type="entry name" value="N-terminal domain of ligase-like"/>
    <property type="match status" value="1"/>
</dbReference>
<proteinExistence type="inferred from homology"/>
<evidence type="ECO:0000259" key="4">
    <source>
        <dbReference type="Pfam" id="PF13193"/>
    </source>
</evidence>
<sequence>MHPSIHARTNPDKPAIILTPGGRTVTYGELDARSNQGAHLFRSLGLKPGDAIALCLENTPAFLEIAWAAQRSGLYFVAVSTKLQADEVAYILTDSGAKLFVTSTSLGDLPGQLLARRLDLLHFALGEAMEGYRDFLAERAAQPPTPIADEQAGFDMLYSSGTTGRPKGIKPRAIAGEPITTPDPMTVALAETYGATADSVYFGPAPLYHAAPLRTSMAVSRLGGTVLLTEKFDPETVLAAIQQHRVTVGQFVPTHFIRMLKLPEEVRARYDISSLKTVIHAAAPCPVPVKEAMMAWFGPIIYEYYSGTEGNGGTSISPQEWLTHKGSVGRPRTIGLHICDEDGREVPPRTEGMVYFSGGPGFEYHNDAAKTQESRHPNGWTTLGDIGWVDEDGYLYLTDRKSFMIISGGVNIYPQEIENLLILHPRVADVAVVGAPDEEMGEKVVAVVQPLDWAEAGDALAADLMDYARAHLSHVKSPRRIDFMRELPRHATGKLYKRLIRDSYWAAARP</sequence>
<dbReference type="GO" id="GO:0006631">
    <property type="term" value="P:fatty acid metabolic process"/>
    <property type="evidence" value="ECO:0007669"/>
    <property type="project" value="TreeGrafter"/>
</dbReference>
<dbReference type="Pfam" id="PF00501">
    <property type="entry name" value="AMP-binding"/>
    <property type="match status" value="1"/>
</dbReference>
<dbReference type="InterPro" id="IPR020845">
    <property type="entry name" value="AMP-binding_CS"/>
</dbReference>
<dbReference type="AlphaFoldDB" id="F6F3G9"/>
<dbReference type="InterPro" id="IPR000873">
    <property type="entry name" value="AMP-dep_synth/lig_dom"/>
</dbReference>
<reference evidence="5 6" key="1">
    <citation type="submission" date="2011-05" db="EMBL/GenBank/DDBJ databases">
        <title>Complete sequence of chromosome 2 of Sphingobium chlorophenolicum L-1.</title>
        <authorList>
            <consortium name="US DOE Joint Genome Institute"/>
            <person name="Lucas S."/>
            <person name="Han J."/>
            <person name="Lapidus A."/>
            <person name="Cheng J.-F."/>
            <person name="Goodwin L."/>
            <person name="Pitluck S."/>
            <person name="Peters L."/>
            <person name="Daligault H."/>
            <person name="Han C."/>
            <person name="Tapia R."/>
            <person name="Land M."/>
            <person name="Hauser L."/>
            <person name="Kyrpides N."/>
            <person name="Ivanova N."/>
            <person name="Pagani I."/>
            <person name="Turner P."/>
            <person name="Copley S."/>
            <person name="Woyke T."/>
        </authorList>
    </citation>
    <scope>NUCLEOTIDE SEQUENCE [LARGE SCALE GENOMIC DNA]</scope>
    <source>
        <strain evidence="5 6">L-1</strain>
    </source>
</reference>
<evidence type="ECO:0000256" key="1">
    <source>
        <dbReference type="ARBA" id="ARBA00006432"/>
    </source>
</evidence>
<evidence type="ECO:0000256" key="2">
    <source>
        <dbReference type="ARBA" id="ARBA00022598"/>
    </source>
</evidence>
<evidence type="ECO:0000313" key="6">
    <source>
        <dbReference type="Proteomes" id="UP000007150"/>
    </source>
</evidence>
<dbReference type="Pfam" id="PF13193">
    <property type="entry name" value="AMP-binding_C"/>
    <property type="match status" value="1"/>
</dbReference>
<evidence type="ECO:0000259" key="3">
    <source>
        <dbReference type="Pfam" id="PF00501"/>
    </source>
</evidence>
<dbReference type="Gene3D" id="3.30.300.30">
    <property type="match status" value="1"/>
</dbReference>
<dbReference type="PANTHER" id="PTHR43201">
    <property type="entry name" value="ACYL-COA SYNTHETASE"/>
    <property type="match status" value="1"/>
</dbReference>
<dbReference type="PROSITE" id="PS00455">
    <property type="entry name" value="AMP_BINDING"/>
    <property type="match status" value="1"/>
</dbReference>
<protein>
    <submittedName>
        <fullName evidence="5">O-succinylbenzoate--CoA ligase</fullName>
        <ecNumber evidence="5">6.2.1.26</ecNumber>
    </submittedName>
</protein>
<dbReference type="SUPFAM" id="SSF56801">
    <property type="entry name" value="Acetyl-CoA synthetase-like"/>
    <property type="match status" value="1"/>
</dbReference>